<evidence type="ECO:0000313" key="2">
    <source>
        <dbReference type="EMBL" id="KAF8378522.1"/>
    </source>
</evidence>
<keyword evidence="1" id="KW-0812">Transmembrane</keyword>
<dbReference type="Proteomes" id="UP000655225">
    <property type="component" value="Unassembled WGS sequence"/>
</dbReference>
<feature type="transmembrane region" description="Helical" evidence="1">
    <location>
        <begin position="399"/>
        <end position="419"/>
    </location>
</feature>
<evidence type="ECO:0000313" key="3">
    <source>
        <dbReference type="Proteomes" id="UP000655225"/>
    </source>
</evidence>
<keyword evidence="1" id="KW-1133">Transmembrane helix</keyword>
<organism evidence="2 3">
    <name type="scientific">Tetracentron sinense</name>
    <name type="common">Spur-leaf</name>
    <dbReference type="NCBI Taxonomy" id="13715"/>
    <lineage>
        <taxon>Eukaryota</taxon>
        <taxon>Viridiplantae</taxon>
        <taxon>Streptophyta</taxon>
        <taxon>Embryophyta</taxon>
        <taxon>Tracheophyta</taxon>
        <taxon>Spermatophyta</taxon>
        <taxon>Magnoliopsida</taxon>
        <taxon>Trochodendrales</taxon>
        <taxon>Trochodendraceae</taxon>
        <taxon>Tetracentron</taxon>
    </lineage>
</organism>
<keyword evidence="3" id="KW-1185">Reference proteome</keyword>
<protein>
    <submittedName>
        <fullName evidence="2">Uncharacterized protein</fullName>
    </submittedName>
</protein>
<dbReference type="InterPro" id="IPR053258">
    <property type="entry name" value="Ca-permeable_cation_channel"/>
</dbReference>
<dbReference type="EMBL" id="JABCRI010000023">
    <property type="protein sequence ID" value="KAF8378522.1"/>
    <property type="molecule type" value="Genomic_DNA"/>
</dbReference>
<keyword evidence="1" id="KW-0472">Membrane</keyword>
<dbReference type="OrthoDB" id="185373at2759"/>
<feature type="transmembrane region" description="Helical" evidence="1">
    <location>
        <begin position="496"/>
        <end position="515"/>
    </location>
</feature>
<feature type="transmembrane region" description="Helical" evidence="1">
    <location>
        <begin position="439"/>
        <end position="460"/>
    </location>
</feature>
<feature type="transmembrane region" description="Helical" evidence="1">
    <location>
        <begin position="472"/>
        <end position="490"/>
    </location>
</feature>
<reference evidence="2 3" key="1">
    <citation type="submission" date="2020-04" db="EMBL/GenBank/DDBJ databases">
        <title>Plant Genome Project.</title>
        <authorList>
            <person name="Zhang R.-G."/>
        </authorList>
    </citation>
    <scope>NUCLEOTIDE SEQUENCE [LARGE SCALE GENOMIC DNA]</scope>
    <source>
        <strain evidence="2">YNK0</strain>
        <tissue evidence="2">Leaf</tissue>
    </source>
</reference>
<dbReference type="AlphaFoldDB" id="A0A835D001"/>
<comment type="caution">
    <text evidence="2">The sequence shown here is derived from an EMBL/GenBank/DDBJ whole genome shotgun (WGS) entry which is preliminary data.</text>
</comment>
<evidence type="ECO:0000256" key="1">
    <source>
        <dbReference type="SAM" id="Phobius"/>
    </source>
</evidence>
<feature type="transmembrane region" description="Helical" evidence="1">
    <location>
        <begin position="103"/>
        <end position="122"/>
    </location>
</feature>
<feature type="transmembrane region" description="Helical" evidence="1">
    <location>
        <begin position="158"/>
        <end position="177"/>
    </location>
</feature>
<accession>A0A835D001</accession>
<sequence>MDSGSSFATLESIIEEGPVLEIEMIGNSPAASNHGLDLGTQGEEANATELNILENKFTTKWAKIIIIMSFTGVLSLIGVSYYINNGKLIPEAPFKQHSASFLLFLIVLMIIFYIAIIGIVFGEELPVMGKTCNIISLVLFILSFTVLLWAFLPQKLSWAPWVLFAVTISAILGVLSYKSCLQRMKILKGQTGFYLRPNTYLFDKAEEIIGKMLMRPDAVILKALLGACRIHRNIKMVPSVVHVLGELWPPVCKGLTGFLLRQQSTISACQIHTLMGHEGMPPLFGRGDIFAQDMLVFTSGSTRGMNNMNLLAQCLDGMLGQDAWIWMGRLGSAQVRVGQDSGSYSTTLESILEEDPVQVIEMNGNSPAASNRGLELGTQREEANAAELHILDKKFTTKWAKIIIVMSFTGLLSLLSLSYTIDNGKFIPEAPFKQHSASLLMFLIVLMIVFYIAIIGVVFGEALPVMSITCNFIALVLFILSFTVLLWAFLPQNLSWAPWVLFAVTIFKIIGVLFYKYHLQACRF</sequence>
<dbReference type="PANTHER" id="PTHR34115">
    <property type="entry name" value="PROTEIN, PUTATIVE-RELATED"/>
    <property type="match status" value="1"/>
</dbReference>
<proteinExistence type="predicted"/>
<name>A0A835D001_TETSI</name>
<feature type="transmembrane region" description="Helical" evidence="1">
    <location>
        <begin position="134"/>
        <end position="152"/>
    </location>
</feature>
<feature type="transmembrane region" description="Helical" evidence="1">
    <location>
        <begin position="64"/>
        <end position="83"/>
    </location>
</feature>
<gene>
    <name evidence="2" type="ORF">HHK36_029865</name>
</gene>
<dbReference type="PANTHER" id="PTHR34115:SF5">
    <property type="entry name" value="PROTEIN, PUTATIVE-RELATED"/>
    <property type="match status" value="1"/>
</dbReference>